<dbReference type="EMBL" id="BPQB01000001">
    <property type="protein sequence ID" value="GJE84948.1"/>
    <property type="molecule type" value="Genomic_DNA"/>
</dbReference>
<protein>
    <recommendedName>
        <fullName evidence="1">F-box domain-containing protein</fullName>
    </recommendedName>
</protein>
<organism evidence="2 3">
    <name type="scientific">Phanerochaete sordida</name>
    <dbReference type="NCBI Taxonomy" id="48140"/>
    <lineage>
        <taxon>Eukaryota</taxon>
        <taxon>Fungi</taxon>
        <taxon>Dikarya</taxon>
        <taxon>Basidiomycota</taxon>
        <taxon>Agaricomycotina</taxon>
        <taxon>Agaricomycetes</taxon>
        <taxon>Polyporales</taxon>
        <taxon>Phanerochaetaceae</taxon>
        <taxon>Phanerochaete</taxon>
    </lineage>
</organism>
<feature type="domain" description="F-box" evidence="1">
    <location>
        <begin position="11"/>
        <end position="63"/>
    </location>
</feature>
<dbReference type="InterPro" id="IPR036047">
    <property type="entry name" value="F-box-like_dom_sf"/>
</dbReference>
<gene>
    <name evidence="2" type="ORF">PsYK624_010240</name>
</gene>
<dbReference type="PROSITE" id="PS50181">
    <property type="entry name" value="FBOX"/>
    <property type="match status" value="1"/>
</dbReference>
<dbReference type="Proteomes" id="UP000703269">
    <property type="component" value="Unassembled WGS sequence"/>
</dbReference>
<dbReference type="AlphaFoldDB" id="A0A9P3FXH2"/>
<evidence type="ECO:0000259" key="1">
    <source>
        <dbReference type="PROSITE" id="PS50181"/>
    </source>
</evidence>
<evidence type="ECO:0000313" key="2">
    <source>
        <dbReference type="EMBL" id="GJE84948.1"/>
    </source>
</evidence>
<name>A0A9P3FXH2_9APHY</name>
<dbReference type="SUPFAM" id="SSF81383">
    <property type="entry name" value="F-box domain"/>
    <property type="match status" value="1"/>
</dbReference>
<reference evidence="2 3" key="1">
    <citation type="submission" date="2021-08" db="EMBL/GenBank/DDBJ databases">
        <title>Draft Genome Sequence of Phanerochaete sordida strain YK-624.</title>
        <authorList>
            <person name="Mori T."/>
            <person name="Dohra H."/>
            <person name="Suzuki T."/>
            <person name="Kawagishi H."/>
            <person name="Hirai H."/>
        </authorList>
    </citation>
    <scope>NUCLEOTIDE SEQUENCE [LARGE SCALE GENOMIC DNA]</scope>
    <source>
        <strain evidence="2 3">YK-624</strain>
    </source>
</reference>
<sequence length="624" mass="72015">MGSSAVAAHHRRGLNDLPNELLYQIIQYLDAGHHPQLVFNVFNTLQRVCRRLQRTVEEYWHRRHLFFRSYPKLLRQMRESEPDSGSTSSPRRPKVKELTAPWFTDSVRWARSVSSNIHQLPIRPQKITLETPPGMSALASRVPQLEQLGIFWQSDHTVPPVDLFPALQSLKIIVDSEALRRERWEPTDFACGIRSVVITTLAVHELTDTSSVLHSLCDGSKYAFPNLRVLHLTQVKVAVPKVYDFVHRHPTLLEVSVGFAPWYHRSLRLEALVKLIQGTGQWVRPKDQLGPMLDQPSFEEYVVGAATPPDFDCSWGAFYEFAFARVPVSEAATSDLMTPRYLCTALAIRFLDRDRDYENLTAQLPTEAVTFLDPEEIPEYLRAEMQELRLSFTLEQDTCCTFDEVMRDTHSSVRSHMQAWPKLQKLALYWPFIDAYWQCPHVFEHREAESVYICRRCDLAQIPFLDWLVPRFFYKIDRHMTLAELTRRCGVDLGLKRLEDGIRSALCLDADAPLDRDDPHLLFWAWEAHNYTRVAKAVRSIAAARPTLQEFDWHIAQEAGLLLGVVVWKWRIQRRADGSIRSIDGQLWWTGGPRGDPPPFLALVGQEREKAIRDARGCWSYAQP</sequence>
<accession>A0A9P3FXH2</accession>
<dbReference type="OrthoDB" id="2780168at2759"/>
<evidence type="ECO:0000313" key="3">
    <source>
        <dbReference type="Proteomes" id="UP000703269"/>
    </source>
</evidence>
<keyword evidence="3" id="KW-1185">Reference proteome</keyword>
<comment type="caution">
    <text evidence="2">The sequence shown here is derived from an EMBL/GenBank/DDBJ whole genome shotgun (WGS) entry which is preliminary data.</text>
</comment>
<dbReference type="CDD" id="cd09917">
    <property type="entry name" value="F-box_SF"/>
    <property type="match status" value="1"/>
</dbReference>
<proteinExistence type="predicted"/>
<dbReference type="InterPro" id="IPR001810">
    <property type="entry name" value="F-box_dom"/>
</dbReference>